<feature type="binding site" evidence="8">
    <location>
        <position position="145"/>
    </location>
    <ligand>
        <name>[4Fe-4S] cluster</name>
        <dbReference type="ChEBI" id="CHEBI:49883"/>
        <label>2</label>
    </ligand>
</feature>
<keyword evidence="11" id="KW-1185">Reference proteome</keyword>
<keyword evidence="4" id="KW-0677">Repeat</keyword>
<dbReference type="SUPFAM" id="SSF54862">
    <property type="entry name" value="4Fe-4S ferredoxins"/>
    <property type="match status" value="1"/>
</dbReference>
<dbReference type="InterPro" id="IPR017900">
    <property type="entry name" value="4Fe4S_Fe_S_CS"/>
</dbReference>
<feature type="binding site" evidence="8">
    <location>
        <position position="106"/>
    </location>
    <ligand>
        <name>[4Fe-4S] cluster</name>
        <dbReference type="ChEBI" id="CHEBI:49883"/>
        <label>1</label>
    </ligand>
</feature>
<dbReference type="InterPro" id="IPR010226">
    <property type="entry name" value="NADH_quinone_OxRdtase_chainI"/>
</dbReference>
<proteinExistence type="inferred from homology"/>
<protein>
    <recommendedName>
        <fullName evidence="8">NADH-quinone oxidoreductase subunit I</fullName>
        <ecNumber evidence="8">7.1.1.-</ecNumber>
    </recommendedName>
    <alternativeName>
        <fullName evidence="8">NADH dehydrogenase I subunit I</fullName>
    </alternativeName>
    <alternativeName>
        <fullName evidence="8">NDH-1 subunit I</fullName>
    </alternativeName>
</protein>
<dbReference type="Proteomes" id="UP000276223">
    <property type="component" value="Unassembled WGS sequence"/>
</dbReference>
<keyword evidence="7 8" id="KW-0411">Iron-sulfur</keyword>
<sequence>MKTMTGLEHSASSVQVGIPAAILKPKKVRRRLDMTLWEKLYVAEIVRGLVVTSKHFFINMIGFIFPPAGKKRKVFTVYYPEEKLTLPPAYRGRPVLVADAAGEAKCVACGLCEKMCPAHAISIVAAEKAPGERYPERYTLDLGRCVYCGYCEEVCPKEAIVMSDEYQGLAQRDRSRLVFEKEQLLRPEGKVKARLTYVRRIYSKWNY</sequence>
<comment type="similarity">
    <text evidence="1 8">Belongs to the complex I 23 kDa subunit family.</text>
</comment>
<evidence type="ECO:0000259" key="9">
    <source>
        <dbReference type="PROSITE" id="PS51379"/>
    </source>
</evidence>
<evidence type="ECO:0000256" key="1">
    <source>
        <dbReference type="ARBA" id="ARBA00010277"/>
    </source>
</evidence>
<dbReference type="InterPro" id="IPR017896">
    <property type="entry name" value="4Fe4S_Fe-S-bd"/>
</dbReference>
<reference evidence="10 11" key="1">
    <citation type="submission" date="2018-11" db="EMBL/GenBank/DDBJ databases">
        <title>Genomic Encyclopedia of Type Strains, Phase IV (KMG-IV): sequencing the most valuable type-strain genomes for metagenomic binning, comparative biology and taxonomic classification.</title>
        <authorList>
            <person name="Goeker M."/>
        </authorList>
    </citation>
    <scope>NUCLEOTIDE SEQUENCE [LARGE SCALE GENOMIC DNA]</scope>
    <source>
        <strain evidence="10 11">DSM 22027</strain>
    </source>
</reference>
<dbReference type="GO" id="GO:0005886">
    <property type="term" value="C:plasma membrane"/>
    <property type="evidence" value="ECO:0007669"/>
    <property type="project" value="UniProtKB-SubCell"/>
</dbReference>
<dbReference type="NCBIfam" id="TIGR01971">
    <property type="entry name" value="NuoI"/>
    <property type="match status" value="1"/>
</dbReference>
<evidence type="ECO:0000256" key="8">
    <source>
        <dbReference type="HAMAP-Rule" id="MF_01351"/>
    </source>
</evidence>
<comment type="cofactor">
    <cofactor evidence="8">
        <name>[4Fe-4S] cluster</name>
        <dbReference type="ChEBI" id="CHEBI:49883"/>
    </cofactor>
    <text evidence="8">Binds 2 [4Fe-4S] clusters per subunit.</text>
</comment>
<feature type="binding site" evidence="8">
    <location>
        <position position="155"/>
    </location>
    <ligand>
        <name>[4Fe-4S] cluster</name>
        <dbReference type="ChEBI" id="CHEBI:49883"/>
        <label>1</label>
    </ligand>
</feature>
<feature type="binding site" evidence="8">
    <location>
        <position position="112"/>
    </location>
    <ligand>
        <name>[4Fe-4S] cluster</name>
        <dbReference type="ChEBI" id="CHEBI:49883"/>
        <label>1</label>
    </ligand>
</feature>
<evidence type="ECO:0000256" key="3">
    <source>
        <dbReference type="ARBA" id="ARBA00022723"/>
    </source>
</evidence>
<keyword evidence="8" id="KW-0874">Quinone</keyword>
<feature type="domain" description="4Fe-4S ferredoxin-type" evidence="9">
    <location>
        <begin position="92"/>
        <end position="126"/>
    </location>
</feature>
<keyword evidence="5 8" id="KW-1278">Translocase</keyword>
<dbReference type="AlphaFoldDB" id="A0A3N1UMG2"/>
<dbReference type="EC" id="7.1.1.-" evidence="8"/>
<keyword evidence="8" id="KW-0472">Membrane</keyword>
<dbReference type="GO" id="GO:0051539">
    <property type="term" value="F:4 iron, 4 sulfur cluster binding"/>
    <property type="evidence" value="ECO:0007669"/>
    <property type="project" value="UniProtKB-KW"/>
</dbReference>
<dbReference type="EMBL" id="RJVA01000013">
    <property type="protein sequence ID" value="ROQ90928.1"/>
    <property type="molecule type" value="Genomic_DNA"/>
</dbReference>
<feature type="binding site" evidence="8">
    <location>
        <position position="116"/>
    </location>
    <ligand>
        <name>[4Fe-4S] cluster</name>
        <dbReference type="ChEBI" id="CHEBI:49883"/>
        <label>2</label>
    </ligand>
</feature>
<dbReference type="GO" id="GO:0005506">
    <property type="term" value="F:iron ion binding"/>
    <property type="evidence" value="ECO:0007669"/>
    <property type="project" value="UniProtKB-UniRule"/>
</dbReference>
<dbReference type="GO" id="GO:0050136">
    <property type="term" value="F:NADH dehydrogenase (quinone) (non-electrogenic) activity"/>
    <property type="evidence" value="ECO:0007669"/>
    <property type="project" value="UniProtKB-UniRule"/>
</dbReference>
<name>A0A3N1UMG2_9BACT</name>
<keyword evidence="8" id="KW-1003">Cell membrane</keyword>
<dbReference type="PANTHER" id="PTHR10849">
    <property type="entry name" value="NADH DEHYDROGENASE UBIQUINONE IRON-SULFUR PROTEIN 8, MITOCHONDRIAL"/>
    <property type="match status" value="1"/>
</dbReference>
<evidence type="ECO:0000313" key="11">
    <source>
        <dbReference type="Proteomes" id="UP000276223"/>
    </source>
</evidence>
<comment type="subunit">
    <text evidence="8">NDH-1 is composed of 14 different subunits. Subunits NuoA, H, J, K, L, M, N constitute the membrane sector of the complex.</text>
</comment>
<keyword evidence="2 8" id="KW-0004">4Fe-4S</keyword>
<organism evidence="10 11">
    <name type="scientific">Desulfosoma caldarium</name>
    <dbReference type="NCBI Taxonomy" id="610254"/>
    <lineage>
        <taxon>Bacteria</taxon>
        <taxon>Pseudomonadati</taxon>
        <taxon>Thermodesulfobacteriota</taxon>
        <taxon>Syntrophobacteria</taxon>
        <taxon>Syntrophobacterales</taxon>
        <taxon>Syntrophobacteraceae</taxon>
        <taxon>Desulfosoma</taxon>
    </lineage>
</organism>
<evidence type="ECO:0000256" key="5">
    <source>
        <dbReference type="ARBA" id="ARBA00022967"/>
    </source>
</evidence>
<comment type="caution">
    <text evidence="10">The sequence shown here is derived from an EMBL/GenBank/DDBJ whole genome shotgun (WGS) entry which is preliminary data.</text>
</comment>
<evidence type="ECO:0000256" key="6">
    <source>
        <dbReference type="ARBA" id="ARBA00023004"/>
    </source>
</evidence>
<gene>
    <name evidence="8" type="primary">nuoI</name>
    <name evidence="10" type="ORF">EDC27_2197</name>
</gene>
<dbReference type="PANTHER" id="PTHR10849:SF20">
    <property type="entry name" value="NADH DEHYDROGENASE [UBIQUINONE] IRON-SULFUR PROTEIN 8, MITOCHONDRIAL"/>
    <property type="match status" value="1"/>
</dbReference>
<keyword evidence="6 8" id="KW-0408">Iron</keyword>
<dbReference type="Gene3D" id="3.30.70.3270">
    <property type="match status" value="1"/>
</dbReference>
<keyword evidence="8" id="KW-0520">NAD</keyword>
<keyword evidence="3 8" id="KW-0479">Metal-binding</keyword>
<dbReference type="HAMAP" id="MF_01351">
    <property type="entry name" value="NDH1_NuoI"/>
    <property type="match status" value="1"/>
</dbReference>
<dbReference type="PROSITE" id="PS00198">
    <property type="entry name" value="4FE4S_FER_1"/>
    <property type="match status" value="1"/>
</dbReference>
<keyword evidence="8" id="KW-0830">Ubiquinone</keyword>
<evidence type="ECO:0000256" key="4">
    <source>
        <dbReference type="ARBA" id="ARBA00022737"/>
    </source>
</evidence>
<accession>A0A3N1UMG2</accession>
<dbReference type="GO" id="GO:0009060">
    <property type="term" value="P:aerobic respiration"/>
    <property type="evidence" value="ECO:0007669"/>
    <property type="project" value="TreeGrafter"/>
</dbReference>
<dbReference type="PROSITE" id="PS51379">
    <property type="entry name" value="4FE4S_FER_2"/>
    <property type="match status" value="2"/>
</dbReference>
<feature type="binding site" evidence="8">
    <location>
        <position position="151"/>
    </location>
    <ligand>
        <name>[4Fe-4S] cluster</name>
        <dbReference type="ChEBI" id="CHEBI:49883"/>
        <label>2</label>
    </ligand>
</feature>
<dbReference type="RefSeq" id="WP_211334874.1">
    <property type="nucleotide sequence ID" value="NZ_RJVA01000013.1"/>
</dbReference>
<evidence type="ECO:0000313" key="10">
    <source>
        <dbReference type="EMBL" id="ROQ90928.1"/>
    </source>
</evidence>
<comment type="catalytic activity">
    <reaction evidence="8">
        <text>a quinone + NADH + 5 H(+)(in) = a quinol + NAD(+) + 4 H(+)(out)</text>
        <dbReference type="Rhea" id="RHEA:57888"/>
        <dbReference type="ChEBI" id="CHEBI:15378"/>
        <dbReference type="ChEBI" id="CHEBI:24646"/>
        <dbReference type="ChEBI" id="CHEBI:57540"/>
        <dbReference type="ChEBI" id="CHEBI:57945"/>
        <dbReference type="ChEBI" id="CHEBI:132124"/>
    </reaction>
</comment>
<dbReference type="Pfam" id="PF12838">
    <property type="entry name" value="Fer4_7"/>
    <property type="match status" value="1"/>
</dbReference>
<feature type="binding site" evidence="8">
    <location>
        <position position="148"/>
    </location>
    <ligand>
        <name>[4Fe-4S] cluster</name>
        <dbReference type="ChEBI" id="CHEBI:49883"/>
        <label>2</label>
    </ligand>
</feature>
<dbReference type="GO" id="GO:0048038">
    <property type="term" value="F:quinone binding"/>
    <property type="evidence" value="ECO:0007669"/>
    <property type="project" value="UniProtKB-KW"/>
</dbReference>
<feature type="binding site" evidence="8">
    <location>
        <position position="109"/>
    </location>
    <ligand>
        <name>[4Fe-4S] cluster</name>
        <dbReference type="ChEBI" id="CHEBI:49883"/>
        <label>1</label>
    </ligand>
</feature>
<comment type="function">
    <text evidence="8">NDH-1 shuttles electrons from NADH, via FMN and iron-sulfur (Fe-S) centers, to quinones in the respiratory chain. The immediate electron acceptor for the enzyme in this species is believed to be ubiquinone. Couples the redox reaction to proton translocation (for every two electrons transferred, four hydrogen ions are translocated across the cytoplasmic membrane), and thus conserves the redox energy in a proton gradient.</text>
</comment>
<evidence type="ECO:0000256" key="7">
    <source>
        <dbReference type="ARBA" id="ARBA00023014"/>
    </source>
</evidence>
<feature type="domain" description="4Fe-4S ferredoxin-type" evidence="9">
    <location>
        <begin position="136"/>
        <end position="165"/>
    </location>
</feature>
<comment type="subcellular location">
    <subcellularLocation>
        <location evidence="8">Cell membrane</location>
        <topology evidence="8">Peripheral membrane protein</topology>
    </subcellularLocation>
</comment>
<evidence type="ECO:0000256" key="2">
    <source>
        <dbReference type="ARBA" id="ARBA00022485"/>
    </source>
</evidence>